<dbReference type="Gene3D" id="6.20.50.20">
    <property type="match status" value="1"/>
</dbReference>
<reference evidence="2 3" key="1">
    <citation type="submission" date="2024-03" db="EMBL/GenBank/DDBJ databases">
        <authorList>
            <person name="Brejova B."/>
        </authorList>
    </citation>
    <scope>NUCLEOTIDE SEQUENCE [LARGE SCALE GENOMIC DNA]</scope>
    <source>
        <strain evidence="2 3">CBS 14171</strain>
    </source>
</reference>
<dbReference type="PANTHER" id="PTHR14742">
    <property type="entry name" value="RIBONUCLEASE P SUBUNIT P21"/>
    <property type="match status" value="1"/>
</dbReference>
<name>A0ABP0ZVQ8_9ASCO</name>
<evidence type="ECO:0000256" key="1">
    <source>
        <dbReference type="SAM" id="MobiDB-lite"/>
    </source>
</evidence>
<dbReference type="GeneID" id="92210871"/>
<protein>
    <submittedName>
        <fullName evidence="2">Uncharacterized protein</fullName>
    </submittedName>
</protein>
<sequence length="224" mass="24449">MTTRLTPDQAKSLHLYNLAHTFPSTPLHKQYALQFDRTTLQSQIQLPQPLQHKICKLCGVLQIPGITQSFRIKYGGKGSGVRRLRYRCLSCGGAVYSDPLIAKREPPPPPPPPQEEKEDEVVVVEVAAPVDDSATKDAQVEASAADGGSGGSDGKGEAKVNATSDAPEADSVDTPEVSLKNKSAKTRARKRKANSELSNLLKRKKNQDQRQSKSNSLNLMDFMQ</sequence>
<keyword evidence="3" id="KW-1185">Reference proteome</keyword>
<feature type="compositionally biased region" description="Low complexity" evidence="1">
    <location>
        <begin position="123"/>
        <end position="132"/>
    </location>
</feature>
<proteinExistence type="predicted"/>
<organism evidence="2 3">
    <name type="scientific">Lodderomyces beijingensis</name>
    <dbReference type="NCBI Taxonomy" id="1775926"/>
    <lineage>
        <taxon>Eukaryota</taxon>
        <taxon>Fungi</taxon>
        <taxon>Dikarya</taxon>
        <taxon>Ascomycota</taxon>
        <taxon>Saccharomycotina</taxon>
        <taxon>Pichiomycetes</taxon>
        <taxon>Debaryomycetaceae</taxon>
        <taxon>Candida/Lodderomyces clade</taxon>
        <taxon>Lodderomyces</taxon>
    </lineage>
</organism>
<dbReference type="InterPro" id="IPR007175">
    <property type="entry name" value="Rpr2/Snm1/Rpp21"/>
</dbReference>
<accession>A0ABP0ZVQ8</accession>
<dbReference type="Proteomes" id="UP001497383">
    <property type="component" value="Chromosome 7"/>
</dbReference>
<dbReference type="PANTHER" id="PTHR14742:SF3">
    <property type="entry name" value="RIBONUCLEASE MRP PROTEIN SUBUNIT SNM1"/>
    <property type="match status" value="1"/>
</dbReference>
<dbReference type="EMBL" id="OZ022411">
    <property type="protein sequence ID" value="CAK9441807.1"/>
    <property type="molecule type" value="Genomic_DNA"/>
</dbReference>
<evidence type="ECO:0000313" key="2">
    <source>
        <dbReference type="EMBL" id="CAK9441807.1"/>
    </source>
</evidence>
<feature type="compositionally biased region" description="Basic residues" evidence="1">
    <location>
        <begin position="182"/>
        <end position="192"/>
    </location>
</feature>
<evidence type="ECO:0000313" key="3">
    <source>
        <dbReference type="Proteomes" id="UP001497383"/>
    </source>
</evidence>
<gene>
    <name evidence="2" type="ORF">LODBEIA_P56750</name>
</gene>
<dbReference type="RefSeq" id="XP_066832613.1">
    <property type="nucleotide sequence ID" value="XM_066976033.1"/>
</dbReference>
<feature type="region of interest" description="Disordered" evidence="1">
    <location>
        <begin position="99"/>
        <end position="224"/>
    </location>
</feature>
<dbReference type="Pfam" id="PF04032">
    <property type="entry name" value="Rpr2"/>
    <property type="match status" value="1"/>
</dbReference>